<reference evidence="3" key="3">
    <citation type="journal article" date="2021" name="Syst. Appl. Microbiol.">
        <title>Roseomonas hellenica sp. nov., isolated from roots of wild-growing Alkanna tinctoria.</title>
        <authorList>
            <person name="Rat A."/>
            <person name="Naranjo H.D."/>
            <person name="Lebbe L."/>
            <person name="Cnockaert M."/>
            <person name="Krigas N."/>
            <person name="Grigoriadou K."/>
            <person name="Maloupa E."/>
            <person name="Willems A."/>
        </authorList>
    </citation>
    <scope>NUCLEOTIDE SEQUENCE</scope>
    <source>
        <strain evidence="3">LMG 31161</strain>
    </source>
</reference>
<protein>
    <submittedName>
        <fullName evidence="3">DUF2345 domain-containing protein</fullName>
    </submittedName>
</protein>
<feature type="region of interest" description="Disordered" evidence="1">
    <location>
        <begin position="1"/>
        <end position="20"/>
    </location>
</feature>
<evidence type="ECO:0000313" key="6">
    <source>
        <dbReference type="Proteomes" id="UP001138708"/>
    </source>
</evidence>
<dbReference type="EMBL" id="JAAVUP010000002">
    <property type="protein sequence ID" value="NKE16943.1"/>
    <property type="molecule type" value="Genomic_DNA"/>
</dbReference>
<feature type="compositionally biased region" description="Low complexity" evidence="1">
    <location>
        <begin position="1"/>
        <end position="16"/>
    </location>
</feature>
<gene>
    <name evidence="4" type="ORF">GWK15_08320</name>
    <name evidence="3" type="ORF">GXW75_20075</name>
</gene>
<comment type="caution">
    <text evidence="3">The sequence shown here is derived from an EMBL/GenBank/DDBJ whole genome shotgun (WGS) entry which is preliminary data.</text>
</comment>
<reference evidence="4 5" key="2">
    <citation type="submission" date="2020-02" db="EMBL/GenBank/DDBJ databases">
        <authorList>
            <person name="Sun Q."/>
            <person name="Inoue M."/>
        </authorList>
    </citation>
    <scope>NUCLEOTIDE SEQUENCE [LARGE SCALE GENOMIC DNA]</scope>
    <source>
        <strain evidence="4 5">KCTC 22478</strain>
    </source>
</reference>
<evidence type="ECO:0000259" key="2">
    <source>
        <dbReference type="Pfam" id="PF20093"/>
    </source>
</evidence>
<organism evidence="3 6">
    <name type="scientific">Neoroseomonas oryzicola</name>
    <dbReference type="NCBI Taxonomy" id="535904"/>
    <lineage>
        <taxon>Bacteria</taxon>
        <taxon>Pseudomonadati</taxon>
        <taxon>Pseudomonadota</taxon>
        <taxon>Alphaproteobacteria</taxon>
        <taxon>Acetobacterales</taxon>
        <taxon>Acetobacteraceae</taxon>
        <taxon>Neoroseomonas</taxon>
    </lineage>
</organism>
<dbReference type="RefSeq" id="WP_168040826.1">
    <property type="nucleotide sequence ID" value="NZ_JAAEDK010000057.1"/>
</dbReference>
<sequence length="158" mass="16287">MSSLKAKSSARSGSAGPAPPAAAEIVIGTIAMMNEAGEVFVDHDFNPAGGPVRAELTAAIDAAAIGRRAALTFLGGDPMRPVVIGLLREAPTTEASPAVVVQRDEERLVLSARQEIVLQCGKASITLTRAGKVLVRGAYVSLRSSGMQRITGASVHIN</sequence>
<reference evidence="3" key="1">
    <citation type="submission" date="2020-01" db="EMBL/GenBank/DDBJ databases">
        <authorList>
            <person name="Rat A."/>
        </authorList>
    </citation>
    <scope>NUCLEOTIDE SEQUENCE</scope>
    <source>
        <strain evidence="3">LMG 31161</strain>
    </source>
</reference>
<dbReference type="Proteomes" id="UP001138708">
    <property type="component" value="Unassembled WGS sequence"/>
</dbReference>
<name>A0A9X9WMK3_9PROT</name>
<evidence type="ECO:0000313" key="3">
    <source>
        <dbReference type="EMBL" id="MBR0661563.1"/>
    </source>
</evidence>
<keyword evidence="5" id="KW-1185">Reference proteome</keyword>
<feature type="domain" description="DUF6484" evidence="2">
    <location>
        <begin position="27"/>
        <end position="87"/>
    </location>
</feature>
<accession>A0A9X9WMK3</accession>
<proteinExistence type="predicted"/>
<evidence type="ECO:0000256" key="1">
    <source>
        <dbReference type="SAM" id="MobiDB-lite"/>
    </source>
</evidence>
<evidence type="ECO:0000313" key="5">
    <source>
        <dbReference type="Proteomes" id="UP000746741"/>
    </source>
</evidence>
<dbReference type="EMBL" id="JAAEDK010000057">
    <property type="protein sequence ID" value="MBR0661563.1"/>
    <property type="molecule type" value="Genomic_DNA"/>
</dbReference>
<dbReference type="Proteomes" id="UP000746741">
    <property type="component" value="Unassembled WGS sequence"/>
</dbReference>
<dbReference type="AlphaFoldDB" id="A0A9X9WMK3"/>
<evidence type="ECO:0000313" key="4">
    <source>
        <dbReference type="EMBL" id="NKE16943.1"/>
    </source>
</evidence>
<dbReference type="Pfam" id="PF20093">
    <property type="entry name" value="DUF6484"/>
    <property type="match status" value="1"/>
</dbReference>
<dbReference type="InterPro" id="IPR045506">
    <property type="entry name" value="DUF6484"/>
</dbReference>